<protein>
    <submittedName>
        <fullName evidence="1">Uncharacterized protein</fullName>
    </submittedName>
</protein>
<dbReference type="EMBL" id="CM029044">
    <property type="protein sequence ID" value="KAG2605026.1"/>
    <property type="molecule type" value="Genomic_DNA"/>
</dbReference>
<keyword evidence="2" id="KW-1185">Reference proteome</keyword>
<organism evidence="1 2">
    <name type="scientific">Panicum virgatum</name>
    <name type="common">Blackwell switchgrass</name>
    <dbReference type="NCBI Taxonomy" id="38727"/>
    <lineage>
        <taxon>Eukaryota</taxon>
        <taxon>Viridiplantae</taxon>
        <taxon>Streptophyta</taxon>
        <taxon>Embryophyta</taxon>
        <taxon>Tracheophyta</taxon>
        <taxon>Spermatophyta</taxon>
        <taxon>Magnoliopsida</taxon>
        <taxon>Liliopsida</taxon>
        <taxon>Poales</taxon>
        <taxon>Poaceae</taxon>
        <taxon>PACMAD clade</taxon>
        <taxon>Panicoideae</taxon>
        <taxon>Panicodae</taxon>
        <taxon>Paniceae</taxon>
        <taxon>Panicinae</taxon>
        <taxon>Panicum</taxon>
        <taxon>Panicum sect. Hiantes</taxon>
    </lineage>
</organism>
<name>A0A8T0T9B1_PANVG</name>
<dbReference type="Proteomes" id="UP000823388">
    <property type="component" value="Chromosome 4N"/>
</dbReference>
<gene>
    <name evidence="1" type="ORF">PVAP13_4NG119300</name>
</gene>
<comment type="caution">
    <text evidence="1">The sequence shown here is derived from an EMBL/GenBank/DDBJ whole genome shotgun (WGS) entry which is preliminary data.</text>
</comment>
<sequence>MCLFVLLFHWKEWHMYRTDTARPWPARRTQGRHQHRSRGRVGTQWIARRMAGCQIAGGREVLRQVKDDTAPPREISIPSMSFPKLITLPL</sequence>
<reference evidence="1" key="1">
    <citation type="submission" date="2020-05" db="EMBL/GenBank/DDBJ databases">
        <title>WGS assembly of Panicum virgatum.</title>
        <authorList>
            <person name="Lovell J.T."/>
            <person name="Jenkins J."/>
            <person name="Shu S."/>
            <person name="Juenger T.E."/>
            <person name="Schmutz J."/>
        </authorList>
    </citation>
    <scope>NUCLEOTIDE SEQUENCE</scope>
    <source>
        <strain evidence="1">AP13</strain>
    </source>
</reference>
<evidence type="ECO:0000313" key="1">
    <source>
        <dbReference type="EMBL" id="KAG2605026.1"/>
    </source>
</evidence>
<evidence type="ECO:0000313" key="2">
    <source>
        <dbReference type="Proteomes" id="UP000823388"/>
    </source>
</evidence>
<dbReference type="AlphaFoldDB" id="A0A8T0T9B1"/>
<accession>A0A8T0T9B1</accession>
<proteinExistence type="predicted"/>